<evidence type="ECO:0000313" key="6">
    <source>
        <dbReference type="EMBL" id="MBA5777665.1"/>
    </source>
</evidence>
<dbReference type="Pfam" id="PF12833">
    <property type="entry name" value="HTH_18"/>
    <property type="match status" value="1"/>
</dbReference>
<keyword evidence="2" id="KW-0238">DNA-binding</keyword>
<dbReference type="InterPro" id="IPR018060">
    <property type="entry name" value="HTH_AraC"/>
</dbReference>
<dbReference type="PRINTS" id="PR00032">
    <property type="entry name" value="HTHARAC"/>
</dbReference>
<evidence type="ECO:0000256" key="3">
    <source>
        <dbReference type="ARBA" id="ARBA00023163"/>
    </source>
</evidence>
<dbReference type="PANTHER" id="PTHR46796">
    <property type="entry name" value="HTH-TYPE TRANSCRIPTIONAL ACTIVATOR RHAS-RELATED"/>
    <property type="match status" value="1"/>
</dbReference>
<protein>
    <submittedName>
        <fullName evidence="6">AraC family transcriptional regulator</fullName>
    </submittedName>
</protein>
<keyword evidence="1" id="KW-0805">Transcription regulation</keyword>
<dbReference type="Pfam" id="PF12852">
    <property type="entry name" value="Cupin_6"/>
    <property type="match status" value="1"/>
</dbReference>
<dbReference type="EMBL" id="JACFXV010000053">
    <property type="protein sequence ID" value="MBA5777665.1"/>
    <property type="molecule type" value="Genomic_DNA"/>
</dbReference>
<name>A0A839AEV3_9HYPH</name>
<dbReference type="Gene3D" id="1.10.10.60">
    <property type="entry name" value="Homeodomain-like"/>
    <property type="match status" value="2"/>
</dbReference>
<sequence length="321" mass="35605">MSDDALSQILKALRLKGSVYFHSFFKPPWGISVPALGNVARFHMAIRGNCWLRVDGVDEPVRLAQGDITIIPHGAAHVLSDRRDGEGTELEEVLVRSGFSGSGELAFGGDADEEACKLLCGHFEFDEGALHSILATLPSYMHLADTKTVNGYWLEAVMRFVASEIVEEKPGADAIVDRLTEIVFIQVLRSFVDNAGEAAGCLAGILNPRLGRCLSQIHRDPSRSWTVETMAQEAGMSRTVFAERFTALMGMTPLNYVTHWRMHLARRDLLDTAHPLIRIAEQVGYSSEASFNRAFKRQFNVTPGEMRRSAHRPTEEHALNN</sequence>
<dbReference type="GO" id="GO:0003700">
    <property type="term" value="F:DNA-binding transcription factor activity"/>
    <property type="evidence" value="ECO:0007669"/>
    <property type="project" value="InterPro"/>
</dbReference>
<evidence type="ECO:0000256" key="1">
    <source>
        <dbReference type="ARBA" id="ARBA00023015"/>
    </source>
</evidence>
<dbReference type="PANTHER" id="PTHR46796:SF7">
    <property type="entry name" value="ARAC FAMILY TRANSCRIPTIONAL REGULATOR"/>
    <property type="match status" value="1"/>
</dbReference>
<dbReference type="PROSITE" id="PS01124">
    <property type="entry name" value="HTH_ARAC_FAMILY_2"/>
    <property type="match status" value="1"/>
</dbReference>
<evidence type="ECO:0000313" key="7">
    <source>
        <dbReference type="Proteomes" id="UP000541109"/>
    </source>
</evidence>
<dbReference type="PROSITE" id="PS00041">
    <property type="entry name" value="HTH_ARAC_FAMILY_1"/>
    <property type="match status" value="1"/>
</dbReference>
<dbReference type="Proteomes" id="UP000541109">
    <property type="component" value="Unassembled WGS sequence"/>
</dbReference>
<dbReference type="InterPro" id="IPR018062">
    <property type="entry name" value="HTH_AraC-typ_CS"/>
</dbReference>
<dbReference type="SMART" id="SM00342">
    <property type="entry name" value="HTH_ARAC"/>
    <property type="match status" value="1"/>
</dbReference>
<keyword evidence="7" id="KW-1185">Reference proteome</keyword>
<accession>A0A839AEV3</accession>
<dbReference type="RefSeq" id="WP_182165206.1">
    <property type="nucleotide sequence ID" value="NZ_JACFXV010000053.1"/>
</dbReference>
<gene>
    <name evidence="6" type="ORF">H2509_11075</name>
</gene>
<dbReference type="InterPro" id="IPR020449">
    <property type="entry name" value="Tscrpt_reg_AraC-type_HTH"/>
</dbReference>
<dbReference type="SUPFAM" id="SSF46689">
    <property type="entry name" value="Homeodomain-like"/>
    <property type="match status" value="2"/>
</dbReference>
<reference evidence="6 7" key="1">
    <citation type="submission" date="2020-07" db="EMBL/GenBank/DDBJ databases">
        <title>Stappia sp., F7233, whole genome shotgun sequencing project.</title>
        <authorList>
            <person name="Jiang S."/>
            <person name="Liu Z.W."/>
            <person name="Du Z.J."/>
        </authorList>
    </citation>
    <scope>NUCLEOTIDE SEQUENCE [LARGE SCALE GENOMIC DNA]</scope>
    <source>
        <strain evidence="6 7">F7233</strain>
    </source>
</reference>
<evidence type="ECO:0000256" key="2">
    <source>
        <dbReference type="ARBA" id="ARBA00023125"/>
    </source>
</evidence>
<feature type="compositionally biased region" description="Basic and acidic residues" evidence="4">
    <location>
        <begin position="305"/>
        <end position="321"/>
    </location>
</feature>
<evidence type="ECO:0000256" key="4">
    <source>
        <dbReference type="SAM" id="MobiDB-lite"/>
    </source>
</evidence>
<dbReference type="InterPro" id="IPR050204">
    <property type="entry name" value="AraC_XylS_family_regulators"/>
</dbReference>
<dbReference type="InterPro" id="IPR009057">
    <property type="entry name" value="Homeodomain-like_sf"/>
</dbReference>
<dbReference type="GO" id="GO:0043565">
    <property type="term" value="F:sequence-specific DNA binding"/>
    <property type="evidence" value="ECO:0007669"/>
    <property type="project" value="InterPro"/>
</dbReference>
<organism evidence="6 7">
    <name type="scientific">Stappia albiluteola</name>
    <dbReference type="NCBI Taxonomy" id="2758565"/>
    <lineage>
        <taxon>Bacteria</taxon>
        <taxon>Pseudomonadati</taxon>
        <taxon>Pseudomonadota</taxon>
        <taxon>Alphaproteobacteria</taxon>
        <taxon>Hyphomicrobiales</taxon>
        <taxon>Stappiaceae</taxon>
        <taxon>Stappia</taxon>
    </lineage>
</organism>
<comment type="caution">
    <text evidence="6">The sequence shown here is derived from an EMBL/GenBank/DDBJ whole genome shotgun (WGS) entry which is preliminary data.</text>
</comment>
<feature type="region of interest" description="Disordered" evidence="4">
    <location>
        <begin position="302"/>
        <end position="321"/>
    </location>
</feature>
<dbReference type="InterPro" id="IPR032783">
    <property type="entry name" value="AraC_lig"/>
</dbReference>
<feature type="domain" description="HTH araC/xylS-type" evidence="5">
    <location>
        <begin position="211"/>
        <end position="309"/>
    </location>
</feature>
<dbReference type="AlphaFoldDB" id="A0A839AEV3"/>
<evidence type="ECO:0000259" key="5">
    <source>
        <dbReference type="PROSITE" id="PS01124"/>
    </source>
</evidence>
<proteinExistence type="predicted"/>
<keyword evidence="3" id="KW-0804">Transcription</keyword>